<name>A0A6C0JB60_9ZZZZ</name>
<evidence type="ECO:0000313" key="2">
    <source>
        <dbReference type="EMBL" id="QHU02892.1"/>
    </source>
</evidence>
<feature type="compositionally biased region" description="Basic residues" evidence="1">
    <location>
        <begin position="100"/>
        <end position="199"/>
    </location>
</feature>
<proteinExistence type="predicted"/>
<reference evidence="2" key="1">
    <citation type="journal article" date="2020" name="Nature">
        <title>Giant virus diversity and host interactions through global metagenomics.</title>
        <authorList>
            <person name="Schulz F."/>
            <person name="Roux S."/>
            <person name="Paez-Espino D."/>
            <person name="Jungbluth S."/>
            <person name="Walsh D.A."/>
            <person name="Denef V.J."/>
            <person name="McMahon K.D."/>
            <person name="Konstantinidis K.T."/>
            <person name="Eloe-Fadrosh E.A."/>
            <person name="Kyrpides N.C."/>
            <person name="Woyke T."/>
        </authorList>
    </citation>
    <scope>NUCLEOTIDE SEQUENCE</scope>
    <source>
        <strain evidence="2">GVMAG-M-3300025890-48</strain>
    </source>
</reference>
<feature type="region of interest" description="Disordered" evidence="1">
    <location>
        <begin position="83"/>
        <end position="243"/>
    </location>
</feature>
<dbReference type="AlphaFoldDB" id="A0A6C0JB60"/>
<accession>A0A6C0JB60</accession>
<sequence length="243" mass="27646">MHNVENYDTNGIVGENSAGPLTTDTKANYDFSPNLFNSNTISKQNGGSNNKITSYYKMNGGSNSFESALHAVNDYPLAPNGGARLSYNTHSSSVVPSARPNHKHTGGKKRTLKKHKSRKHKKHKSRKHKSRKHKSRKHKSRKHKSRKHKSRKHKSRKHKSRKHKKHKSRKHKKHKSRKHKKHKSRKHKKHRKKSQRYRMRGGSGDLNKLSDLPTMGVSFAPTAPISPSDSALAPGNFKGYARS</sequence>
<dbReference type="EMBL" id="MN740367">
    <property type="protein sequence ID" value="QHU02892.1"/>
    <property type="molecule type" value="Genomic_DNA"/>
</dbReference>
<protein>
    <submittedName>
        <fullName evidence="2">Uncharacterized protein</fullName>
    </submittedName>
</protein>
<feature type="compositionally biased region" description="Polar residues" evidence="1">
    <location>
        <begin position="86"/>
        <end position="95"/>
    </location>
</feature>
<evidence type="ECO:0000256" key="1">
    <source>
        <dbReference type="SAM" id="MobiDB-lite"/>
    </source>
</evidence>
<organism evidence="2">
    <name type="scientific">viral metagenome</name>
    <dbReference type="NCBI Taxonomy" id="1070528"/>
    <lineage>
        <taxon>unclassified sequences</taxon>
        <taxon>metagenomes</taxon>
        <taxon>organismal metagenomes</taxon>
    </lineage>
</organism>